<keyword evidence="3" id="KW-1185">Reference proteome</keyword>
<feature type="chain" id="PRO_5016803697" evidence="1">
    <location>
        <begin position="26"/>
        <end position="70"/>
    </location>
</feature>
<name>A0A368HD32_ANCCA</name>
<accession>A0A368HD32</accession>
<organism evidence="2 3">
    <name type="scientific">Ancylostoma caninum</name>
    <name type="common">Dog hookworm</name>
    <dbReference type="NCBI Taxonomy" id="29170"/>
    <lineage>
        <taxon>Eukaryota</taxon>
        <taxon>Metazoa</taxon>
        <taxon>Ecdysozoa</taxon>
        <taxon>Nematoda</taxon>
        <taxon>Chromadorea</taxon>
        <taxon>Rhabditida</taxon>
        <taxon>Rhabditina</taxon>
        <taxon>Rhabditomorpha</taxon>
        <taxon>Strongyloidea</taxon>
        <taxon>Ancylostomatidae</taxon>
        <taxon>Ancylostomatinae</taxon>
        <taxon>Ancylostoma</taxon>
    </lineage>
</organism>
<proteinExistence type="predicted"/>
<sequence>MIIPSKSAFIFMAFLMLISPEHSFAFRERRYINNPSTPPKDGKERYDANYDWSGVMKKIDGLQKPRFGRK</sequence>
<dbReference type="AlphaFoldDB" id="A0A368HD32"/>
<keyword evidence="1" id="KW-0732">Signal</keyword>
<evidence type="ECO:0000313" key="2">
    <source>
        <dbReference type="EMBL" id="RCN53135.1"/>
    </source>
</evidence>
<protein>
    <submittedName>
        <fullName evidence="2">Uncharacterized protein</fullName>
    </submittedName>
</protein>
<dbReference type="Proteomes" id="UP000252519">
    <property type="component" value="Unassembled WGS sequence"/>
</dbReference>
<feature type="signal peptide" evidence="1">
    <location>
        <begin position="1"/>
        <end position="25"/>
    </location>
</feature>
<evidence type="ECO:0000256" key="1">
    <source>
        <dbReference type="SAM" id="SignalP"/>
    </source>
</evidence>
<evidence type="ECO:0000313" key="3">
    <source>
        <dbReference type="Proteomes" id="UP000252519"/>
    </source>
</evidence>
<dbReference type="EMBL" id="JOJR01000003">
    <property type="protein sequence ID" value="RCN53135.1"/>
    <property type="molecule type" value="Genomic_DNA"/>
</dbReference>
<gene>
    <name evidence="2" type="ORF">ANCCAN_00688</name>
</gene>
<reference evidence="2 3" key="1">
    <citation type="submission" date="2014-10" db="EMBL/GenBank/DDBJ databases">
        <title>Draft genome of the hookworm Ancylostoma caninum.</title>
        <authorList>
            <person name="Mitreva M."/>
        </authorList>
    </citation>
    <scope>NUCLEOTIDE SEQUENCE [LARGE SCALE GENOMIC DNA]</scope>
    <source>
        <strain evidence="2 3">Baltimore</strain>
    </source>
</reference>
<comment type="caution">
    <text evidence="2">The sequence shown here is derived from an EMBL/GenBank/DDBJ whole genome shotgun (WGS) entry which is preliminary data.</text>
</comment>